<dbReference type="Proteomes" id="UP000029278">
    <property type="component" value="Unassembled WGS sequence"/>
</dbReference>
<keyword evidence="2" id="KW-1185">Reference proteome</keyword>
<dbReference type="STRING" id="44252.DJ90_2957"/>
<dbReference type="HOGENOM" id="CLU_846885_0_0_9"/>
<sequence length="328" mass="37120">MHVMLYGLEPKKITPPWLTIFSDQDKEKMERALFVLQPSLLLVHETLAHEILEDFAVGKTEVIVVSPDASSQNVRRWTARGASLVWAEEEWEETLYSSKATRNESVLGNFREGTSTHYSSNRGTVLIAVGGVYGGAGSTHTALLVAQYLANVSRRKVAVWEGGNHPCFDFLRYVELGSYSDGSYFNLGGNLTLFRHETDWNWIDHTQQFRYLILDLGDLTASEEVQRLFFKAELPILIGSGSLWRMREIVQFCQINAQVRQDRWRIALPLASATAQEELAELLSGRPVFAVPSNPEVLEIRSETAEVLEGMLSPVMEKRPKKKFARLF</sequence>
<organism evidence="1 2">
    <name type="scientific">Paenibacillus macerans</name>
    <name type="common">Bacillus macerans</name>
    <dbReference type="NCBI Taxonomy" id="44252"/>
    <lineage>
        <taxon>Bacteria</taxon>
        <taxon>Bacillati</taxon>
        <taxon>Bacillota</taxon>
        <taxon>Bacilli</taxon>
        <taxon>Bacillales</taxon>
        <taxon>Paenibacillaceae</taxon>
        <taxon>Paenibacillus</taxon>
    </lineage>
</organism>
<dbReference type="AlphaFoldDB" id="A0A090Y3Y5"/>
<comment type="caution">
    <text evidence="1">The sequence shown here is derived from an EMBL/GenBank/DDBJ whole genome shotgun (WGS) entry which is preliminary data.</text>
</comment>
<evidence type="ECO:0000313" key="1">
    <source>
        <dbReference type="EMBL" id="KFM93134.1"/>
    </source>
</evidence>
<dbReference type="EMBL" id="JMQA01000053">
    <property type="protein sequence ID" value="KFM93134.1"/>
    <property type="molecule type" value="Genomic_DNA"/>
</dbReference>
<dbReference type="OrthoDB" id="2560085at2"/>
<dbReference type="GeneID" id="77008644"/>
<reference evidence="1 2" key="1">
    <citation type="submission" date="2014-04" db="EMBL/GenBank/DDBJ databases">
        <authorList>
            <person name="Bishop-Lilly K.A."/>
            <person name="Broomall S.M."/>
            <person name="Chain P.S."/>
            <person name="Chertkov O."/>
            <person name="Coyne S.R."/>
            <person name="Daligault H.E."/>
            <person name="Davenport K.W."/>
            <person name="Erkkila T."/>
            <person name="Frey K.G."/>
            <person name="Gibbons H.S."/>
            <person name="Gu W."/>
            <person name="Jaissle J."/>
            <person name="Johnson S.L."/>
            <person name="Koroleva G.I."/>
            <person name="Ladner J.T."/>
            <person name="Lo C.-C."/>
            <person name="Minogue T.D."/>
            <person name="Munk C."/>
            <person name="Palacios G.F."/>
            <person name="Redden C.L."/>
            <person name="Rosenzweig C.N."/>
            <person name="Scholz M.B."/>
            <person name="Teshima H."/>
            <person name="Xu Y."/>
        </authorList>
    </citation>
    <scope>NUCLEOTIDE SEQUENCE [LARGE SCALE GENOMIC DNA]</scope>
    <source>
        <strain evidence="1 2">8244</strain>
    </source>
</reference>
<dbReference type="RefSeq" id="WP_036624681.1">
    <property type="nucleotide sequence ID" value="NZ_JAKOBR010000117.1"/>
</dbReference>
<accession>A0A090Y3Y5</accession>
<proteinExistence type="predicted"/>
<protein>
    <submittedName>
        <fullName evidence="1">Uncharacterized protein</fullName>
    </submittedName>
</protein>
<dbReference type="PATRIC" id="fig|44252.3.peg.6260"/>
<evidence type="ECO:0000313" key="2">
    <source>
        <dbReference type="Proteomes" id="UP000029278"/>
    </source>
</evidence>
<name>A0A090Y3Y5_PAEMA</name>
<gene>
    <name evidence="1" type="ORF">DJ90_2957</name>
</gene>